<keyword evidence="1" id="KW-0812">Transmembrane</keyword>
<proteinExistence type="predicted"/>
<keyword evidence="3" id="KW-1185">Reference proteome</keyword>
<gene>
    <name evidence="2" type="ORF">SE15_03670</name>
</gene>
<comment type="caution">
    <text evidence="2">The sequence shown here is derived from an EMBL/GenBank/DDBJ whole genome shotgun (WGS) entry which is preliminary data.</text>
</comment>
<evidence type="ECO:0000313" key="2">
    <source>
        <dbReference type="EMBL" id="KPL84256.1"/>
    </source>
</evidence>
<dbReference type="Proteomes" id="UP000050544">
    <property type="component" value="Unassembled WGS sequence"/>
</dbReference>
<name>A0A0P6XNE6_9CHLR</name>
<keyword evidence="1" id="KW-0472">Membrane</keyword>
<feature type="transmembrane region" description="Helical" evidence="1">
    <location>
        <begin position="24"/>
        <end position="43"/>
    </location>
</feature>
<keyword evidence="1" id="KW-1133">Transmembrane helix</keyword>
<sequence length="60" mass="6844">MQTPHITGIFAAASVGFAHPESDARALILSYYVIYLIKIRFNIKKARHKKNRAFLKGRTL</sequence>
<accession>A0A0P6XNE6</accession>
<dbReference type="EMBL" id="LGKO01000002">
    <property type="protein sequence ID" value="KPL84256.1"/>
    <property type="molecule type" value="Genomic_DNA"/>
</dbReference>
<organism evidence="2 3">
    <name type="scientific">Thermanaerothrix daxensis</name>
    <dbReference type="NCBI Taxonomy" id="869279"/>
    <lineage>
        <taxon>Bacteria</taxon>
        <taxon>Bacillati</taxon>
        <taxon>Chloroflexota</taxon>
        <taxon>Anaerolineae</taxon>
        <taxon>Anaerolineales</taxon>
        <taxon>Anaerolineaceae</taxon>
        <taxon>Thermanaerothrix</taxon>
    </lineage>
</organism>
<evidence type="ECO:0000313" key="3">
    <source>
        <dbReference type="Proteomes" id="UP000050544"/>
    </source>
</evidence>
<dbReference type="AlphaFoldDB" id="A0A0P6XNE6"/>
<evidence type="ECO:0000256" key="1">
    <source>
        <dbReference type="SAM" id="Phobius"/>
    </source>
</evidence>
<protein>
    <submittedName>
        <fullName evidence="2">Uncharacterized protein</fullName>
    </submittedName>
</protein>
<reference evidence="2 3" key="1">
    <citation type="submission" date="2015-07" db="EMBL/GenBank/DDBJ databases">
        <title>Whole genome sequence of Thermanaerothrix daxensis DSM 23592.</title>
        <authorList>
            <person name="Hemp J."/>
            <person name="Ward L.M."/>
            <person name="Pace L.A."/>
            <person name="Fischer W.W."/>
        </authorList>
    </citation>
    <scope>NUCLEOTIDE SEQUENCE [LARGE SCALE GENOMIC DNA]</scope>
    <source>
        <strain evidence="2 3">GNS-1</strain>
    </source>
</reference>